<dbReference type="Proteomes" id="UP000305848">
    <property type="component" value="Unassembled WGS sequence"/>
</dbReference>
<dbReference type="Gene3D" id="1.10.10.10">
    <property type="entry name" value="Winged helix-like DNA-binding domain superfamily/Winged helix DNA-binding domain"/>
    <property type="match status" value="1"/>
</dbReference>
<keyword evidence="3" id="KW-1185">Reference proteome</keyword>
<name>A0A4U3KPC5_9BACT</name>
<protein>
    <recommendedName>
        <fullName evidence="4">Transposase</fullName>
    </recommendedName>
</protein>
<evidence type="ECO:0000313" key="3">
    <source>
        <dbReference type="Proteomes" id="UP000305848"/>
    </source>
</evidence>
<feature type="coiled-coil region" evidence="1">
    <location>
        <begin position="132"/>
        <end position="166"/>
    </location>
</feature>
<dbReference type="OrthoDB" id="883575at2"/>
<dbReference type="SUPFAM" id="SSF48295">
    <property type="entry name" value="TrpR-like"/>
    <property type="match status" value="2"/>
</dbReference>
<keyword evidence="1" id="KW-0175">Coiled coil</keyword>
<dbReference type="GO" id="GO:0043565">
    <property type="term" value="F:sequence-specific DNA binding"/>
    <property type="evidence" value="ECO:0007669"/>
    <property type="project" value="InterPro"/>
</dbReference>
<sequence length="180" mass="20739">MSKEVEQFSVRPNRLSRYDKRLILKVVAEVEAGLPRKEATRIYQLGKTSLDSWLKKYGSPNYQQHLKRKSYSNLQKRTIVAAIEQGRMNLSEAQRAYNVKDQKTIRGWLEKYKSEKIELCTVTQPSMGKIKKTATNVSNEALQKALKEAERKLKALNTLIDVAEEQLKIDIRKKSGARQS</sequence>
<proteinExistence type="predicted"/>
<gene>
    <name evidence="2" type="ORF">FC093_23530</name>
</gene>
<evidence type="ECO:0000313" key="2">
    <source>
        <dbReference type="EMBL" id="TKK63972.1"/>
    </source>
</evidence>
<organism evidence="2 3">
    <name type="scientific">Ilyomonas limi</name>
    <dbReference type="NCBI Taxonomy" id="2575867"/>
    <lineage>
        <taxon>Bacteria</taxon>
        <taxon>Pseudomonadati</taxon>
        <taxon>Bacteroidota</taxon>
        <taxon>Chitinophagia</taxon>
        <taxon>Chitinophagales</taxon>
        <taxon>Chitinophagaceae</taxon>
        <taxon>Ilyomonas</taxon>
    </lineage>
</organism>
<comment type="caution">
    <text evidence="2">The sequence shown here is derived from an EMBL/GenBank/DDBJ whole genome shotgun (WGS) entry which is preliminary data.</text>
</comment>
<evidence type="ECO:0000256" key="1">
    <source>
        <dbReference type="SAM" id="Coils"/>
    </source>
</evidence>
<dbReference type="AlphaFoldDB" id="A0A4U3KPC5"/>
<dbReference type="InterPro" id="IPR036388">
    <property type="entry name" value="WH-like_DNA-bd_sf"/>
</dbReference>
<dbReference type="RefSeq" id="WP_137264276.1">
    <property type="nucleotide sequence ID" value="NZ_SZQL01000060.1"/>
</dbReference>
<dbReference type="InterPro" id="IPR010921">
    <property type="entry name" value="Trp_repressor/repl_initiator"/>
</dbReference>
<dbReference type="EMBL" id="SZQL01000060">
    <property type="protein sequence ID" value="TKK63972.1"/>
    <property type="molecule type" value="Genomic_DNA"/>
</dbReference>
<evidence type="ECO:0008006" key="4">
    <source>
        <dbReference type="Google" id="ProtNLM"/>
    </source>
</evidence>
<accession>A0A4U3KPC5</accession>
<reference evidence="2 3" key="1">
    <citation type="submission" date="2019-05" db="EMBL/GenBank/DDBJ databases">
        <title>Panacibacter sp. strain 17mud1-8 Genome sequencing and assembly.</title>
        <authorList>
            <person name="Chhetri G."/>
        </authorList>
    </citation>
    <scope>NUCLEOTIDE SEQUENCE [LARGE SCALE GENOMIC DNA]</scope>
    <source>
        <strain evidence="2 3">17mud1-8</strain>
    </source>
</reference>